<dbReference type="RefSeq" id="WP_268787256.1">
    <property type="nucleotide sequence ID" value="NZ_JAPQYE010000011.1"/>
</dbReference>
<gene>
    <name evidence="1" type="ORF">OY187_22060</name>
</gene>
<dbReference type="EMBL" id="JAPQYE010000011">
    <property type="protein sequence ID" value="MCZ0730741.1"/>
    <property type="molecule type" value="Genomic_DNA"/>
</dbReference>
<sequence length="140" mass="14888">MIVIDENSPVMVRVGTDGAMSVVPLVLDEYDSAASALCYQIGCRIFALAELSEAIDVWTDEEILVYIDRHDPAALTGVINTTATRIATRLGQALPVLGTAVFTSREAGRTIGLSGEQIATLERLALASPVREVLTGEEVA</sequence>
<proteinExistence type="predicted"/>
<dbReference type="Proteomes" id="UP001084650">
    <property type="component" value="Unassembled WGS sequence"/>
</dbReference>
<protein>
    <submittedName>
        <fullName evidence="1">Uncharacterized protein</fullName>
    </submittedName>
</protein>
<organism evidence="1 2">
    <name type="scientific">Mycolicibacterium iranicum</name>
    <name type="common">Mycobacterium iranicum</name>
    <dbReference type="NCBI Taxonomy" id="912594"/>
    <lineage>
        <taxon>Bacteria</taxon>
        <taxon>Bacillati</taxon>
        <taxon>Actinomycetota</taxon>
        <taxon>Actinomycetes</taxon>
        <taxon>Mycobacteriales</taxon>
        <taxon>Mycobacteriaceae</taxon>
        <taxon>Mycolicibacterium</taxon>
    </lineage>
</organism>
<evidence type="ECO:0000313" key="2">
    <source>
        <dbReference type="Proteomes" id="UP001084650"/>
    </source>
</evidence>
<keyword evidence="2" id="KW-1185">Reference proteome</keyword>
<comment type="caution">
    <text evidence="1">The sequence shown here is derived from an EMBL/GenBank/DDBJ whole genome shotgun (WGS) entry which is preliminary data.</text>
</comment>
<reference evidence="1" key="1">
    <citation type="submission" date="2022-12" db="EMBL/GenBank/DDBJ databases">
        <title>Whole genome sequence of Mycolicibacterium iranicum strain SBH312.</title>
        <authorList>
            <person name="Jani J."/>
            <person name="Arifin Mustapha Z."/>
            <person name="Ahmed K."/>
            <person name="Kai Ling C."/>
        </authorList>
    </citation>
    <scope>NUCLEOTIDE SEQUENCE</scope>
    <source>
        <strain evidence="1">SBH312</strain>
    </source>
</reference>
<evidence type="ECO:0000313" key="1">
    <source>
        <dbReference type="EMBL" id="MCZ0730741.1"/>
    </source>
</evidence>
<name>A0ABT4HKN2_MYCIR</name>
<accession>A0ABT4HKN2</accession>